<gene>
    <name evidence="2" type="ORF">CAUJ_LOCUS9600</name>
</gene>
<comment type="caution">
    <text evidence="2">The sequence shown here is derived from an EMBL/GenBank/DDBJ whole genome shotgun (WGS) entry which is preliminary data.</text>
</comment>
<feature type="compositionally biased region" description="Basic and acidic residues" evidence="1">
    <location>
        <begin position="64"/>
        <end position="73"/>
    </location>
</feature>
<sequence>MSPRCFFSVKFGRNLRAYSNLIHHPKDSKNGRREKRVKRTDDASDMPSVYRQRDALRANGGRPSRKDIRKDLD</sequence>
<evidence type="ECO:0000313" key="3">
    <source>
        <dbReference type="Proteomes" id="UP000835052"/>
    </source>
</evidence>
<name>A0A8S1HH65_9PELO</name>
<protein>
    <submittedName>
        <fullName evidence="2">Uncharacterized protein</fullName>
    </submittedName>
</protein>
<organism evidence="2 3">
    <name type="scientific">Caenorhabditis auriculariae</name>
    <dbReference type="NCBI Taxonomy" id="2777116"/>
    <lineage>
        <taxon>Eukaryota</taxon>
        <taxon>Metazoa</taxon>
        <taxon>Ecdysozoa</taxon>
        <taxon>Nematoda</taxon>
        <taxon>Chromadorea</taxon>
        <taxon>Rhabditida</taxon>
        <taxon>Rhabditina</taxon>
        <taxon>Rhabditomorpha</taxon>
        <taxon>Rhabditoidea</taxon>
        <taxon>Rhabditidae</taxon>
        <taxon>Peloderinae</taxon>
        <taxon>Caenorhabditis</taxon>
    </lineage>
</organism>
<evidence type="ECO:0000256" key="1">
    <source>
        <dbReference type="SAM" id="MobiDB-lite"/>
    </source>
</evidence>
<reference evidence="2" key="1">
    <citation type="submission" date="2020-10" db="EMBL/GenBank/DDBJ databases">
        <authorList>
            <person name="Kikuchi T."/>
        </authorList>
    </citation>
    <scope>NUCLEOTIDE SEQUENCE</scope>
    <source>
        <strain evidence="2">NKZ352</strain>
    </source>
</reference>
<dbReference type="EMBL" id="CAJGYM010000037">
    <property type="protein sequence ID" value="CAD6193681.1"/>
    <property type="molecule type" value="Genomic_DNA"/>
</dbReference>
<feature type="region of interest" description="Disordered" evidence="1">
    <location>
        <begin position="22"/>
        <end position="73"/>
    </location>
</feature>
<evidence type="ECO:0000313" key="2">
    <source>
        <dbReference type="EMBL" id="CAD6193681.1"/>
    </source>
</evidence>
<accession>A0A8S1HH65</accession>
<proteinExistence type="predicted"/>
<dbReference type="Proteomes" id="UP000835052">
    <property type="component" value="Unassembled WGS sequence"/>
</dbReference>
<dbReference type="AlphaFoldDB" id="A0A8S1HH65"/>
<keyword evidence="3" id="KW-1185">Reference proteome</keyword>